<feature type="region of interest" description="Disordered" evidence="1">
    <location>
        <begin position="76"/>
        <end position="216"/>
    </location>
</feature>
<comment type="caution">
    <text evidence="3">The sequence shown here is derived from an EMBL/GenBank/DDBJ whole genome shotgun (WGS) entry which is preliminary data.</text>
</comment>
<dbReference type="OrthoDB" id="5459171at2"/>
<feature type="transmembrane region" description="Helical" evidence="2">
    <location>
        <begin position="364"/>
        <end position="383"/>
    </location>
</feature>
<keyword evidence="2" id="KW-1133">Transmembrane helix</keyword>
<gene>
    <name evidence="3" type="ORF">FZ942_11475</name>
</gene>
<feature type="region of interest" description="Disordered" evidence="1">
    <location>
        <begin position="315"/>
        <end position="346"/>
    </location>
</feature>
<accession>A0A5A9GQM4</accession>
<feature type="compositionally biased region" description="Low complexity" evidence="1">
    <location>
        <begin position="111"/>
        <end position="128"/>
    </location>
</feature>
<dbReference type="EMBL" id="VTTN01000003">
    <property type="protein sequence ID" value="KAA0596708.1"/>
    <property type="molecule type" value="Genomic_DNA"/>
</dbReference>
<feature type="compositionally biased region" description="Polar residues" evidence="1">
    <location>
        <begin position="315"/>
        <end position="324"/>
    </location>
</feature>
<feature type="compositionally biased region" description="Pro residues" evidence="1">
    <location>
        <begin position="190"/>
        <end position="199"/>
    </location>
</feature>
<proteinExistence type="predicted"/>
<evidence type="ECO:0000313" key="3">
    <source>
        <dbReference type="EMBL" id="KAA0596708.1"/>
    </source>
</evidence>
<dbReference type="AlphaFoldDB" id="A0A5A9GQM4"/>
<protein>
    <submittedName>
        <fullName evidence="3">DUF2491 family protein</fullName>
    </submittedName>
</protein>
<evidence type="ECO:0000256" key="2">
    <source>
        <dbReference type="SAM" id="Phobius"/>
    </source>
</evidence>
<organism evidence="3 4">
    <name type="scientific">Azospirillum lipoferum</name>
    <dbReference type="NCBI Taxonomy" id="193"/>
    <lineage>
        <taxon>Bacteria</taxon>
        <taxon>Pseudomonadati</taxon>
        <taxon>Pseudomonadota</taxon>
        <taxon>Alphaproteobacteria</taxon>
        <taxon>Rhodospirillales</taxon>
        <taxon>Azospirillaceae</taxon>
        <taxon>Azospirillum</taxon>
    </lineage>
</organism>
<keyword evidence="4" id="KW-1185">Reference proteome</keyword>
<dbReference type="InterPro" id="IPR019621">
    <property type="entry name" value="DUF2491"/>
</dbReference>
<dbReference type="Pfam" id="PF10679">
    <property type="entry name" value="DUF2491"/>
    <property type="match status" value="1"/>
</dbReference>
<keyword evidence="2" id="KW-0812">Transmembrane</keyword>
<name>A0A5A9GQM4_AZOLI</name>
<evidence type="ECO:0000256" key="1">
    <source>
        <dbReference type="SAM" id="MobiDB-lite"/>
    </source>
</evidence>
<feature type="compositionally biased region" description="Low complexity" evidence="1">
    <location>
        <begin position="151"/>
        <end position="162"/>
    </location>
</feature>
<sequence>MTCERKMTQTAKPRRPTRCQDRWTERWRAAAVALLMTVQPLAVPVGTVLTAPAAPAPLAIAAIASTAAAAITLTPQEAEARAGSSSRSSGGYSRPSRTPSVGSSSGGSSGGYSRPSTSRTPSTGSSSTGSGGWFSGGSSSSSGGYARPGNSAPSVAAPPASAGDKAFSQQGSADALNRYRTKQEADRTPPAQPGAPPPTASTQGGTGGSSSSSGSGWSWGWGGSSYRTPSTRPAPANPYGGYGWSPPPYSYSAPRRFGIWDGLFLWFMLDTLTRPGHAAFFHNNADDPGYREWRQEADRLARDNAELRGKLDQLDQSMASQSGAPRQAGQLPPDVPAELARADSASSVDSANAAQASRGSGHGFWWWGLLLLGAAVLFLLWRARRRMDAPAKSGPTANGPVAKEGSDVPLFGTLGNYVNQKLSGKAYSPSLFRLGMTVTIDPTPFLLAESATKVKAPDTGTDRLVSIEAVGTVTSGPATVYRLHLPGGGFFQIHLGPDGQPDECRYFTPIDSVTPADEGEWGFWLDDAEGMIGWPEFQTKDGKLYPRVWQPGASRIQPFTLSETRQTLRGTETVTSQSMLYGAPTGAASPAPTTEYILVEAVERSGRASVEIAAGIDVNPASLSLS</sequence>
<keyword evidence="2" id="KW-0472">Membrane</keyword>
<evidence type="ECO:0000313" key="4">
    <source>
        <dbReference type="Proteomes" id="UP000324927"/>
    </source>
</evidence>
<reference evidence="3 4" key="1">
    <citation type="submission" date="2019-08" db="EMBL/GenBank/DDBJ databases">
        <authorList>
            <person name="Grouzdev D."/>
            <person name="Tikhonova E."/>
            <person name="Kravchenko I."/>
        </authorList>
    </citation>
    <scope>NUCLEOTIDE SEQUENCE [LARGE SCALE GENOMIC DNA]</scope>
    <source>
        <strain evidence="3 4">59b</strain>
    </source>
</reference>
<feature type="region of interest" description="Disordered" evidence="1">
    <location>
        <begin position="1"/>
        <end position="20"/>
    </location>
</feature>
<dbReference type="Proteomes" id="UP000324927">
    <property type="component" value="Unassembled WGS sequence"/>
</dbReference>
<feature type="compositionally biased region" description="Low complexity" evidence="1">
    <location>
        <begin position="83"/>
        <end position="103"/>
    </location>
</feature>